<dbReference type="EMBL" id="CAJFCW020000006">
    <property type="protein sequence ID" value="CAG9124233.1"/>
    <property type="molecule type" value="Genomic_DNA"/>
</dbReference>
<comment type="caution">
    <text evidence="1">The sequence shown here is derived from an EMBL/GenBank/DDBJ whole genome shotgun (WGS) entry which is preliminary data.</text>
</comment>
<accession>A0A811LJ97</accession>
<dbReference type="EMBL" id="CAJFDH010000006">
    <property type="protein sequence ID" value="CAD5228206.1"/>
    <property type="molecule type" value="Genomic_DNA"/>
</dbReference>
<dbReference type="Proteomes" id="UP000614601">
    <property type="component" value="Unassembled WGS sequence"/>
</dbReference>
<organism evidence="1 2">
    <name type="scientific">Bursaphelenchus okinawaensis</name>
    <dbReference type="NCBI Taxonomy" id="465554"/>
    <lineage>
        <taxon>Eukaryota</taxon>
        <taxon>Metazoa</taxon>
        <taxon>Ecdysozoa</taxon>
        <taxon>Nematoda</taxon>
        <taxon>Chromadorea</taxon>
        <taxon>Rhabditida</taxon>
        <taxon>Tylenchina</taxon>
        <taxon>Tylenchomorpha</taxon>
        <taxon>Aphelenchoidea</taxon>
        <taxon>Aphelenchoididae</taxon>
        <taxon>Bursaphelenchus</taxon>
    </lineage>
</organism>
<dbReference type="Proteomes" id="UP000783686">
    <property type="component" value="Unassembled WGS sequence"/>
</dbReference>
<protein>
    <submittedName>
        <fullName evidence="1">Uncharacterized protein</fullName>
    </submittedName>
</protein>
<sequence>MNTSAERRRELARRIGRRKIRERQEEIKEKLEVMDLDKANDPWMRSKKLIRLKKKELQEHGEDEEDIEKLINLIKTEHSLRRCLNLLSGNKNDHAEIIKRLQYVLENQHDHETVDEMFCRMFFDQLVFCRFNRPNFFVLFSNLPERIKTQMVEDVSNAFQNGYIPLEMQITQVKEHWTVSTVPREKRRLTDALEYLENKQKRLVPECLRLAADMYNANLFDISSVVEVLNSVIDQMKNGGVDNVVDLAADFIFHTSEKLTTEHPNELEAFLQQLLDRKNSENAKMAERKGIERIFKYTKQWLNGYIDGSGDSKCNDTTDLEDKEATDLEYKDATETESSQVEDIIVALAVEEEKNHIAEEVQNTDDYGSQCNDNVAKETRNPQVEEVVQPVEEVRLTKELQKPVTNVGQCKFNVSTEMRHLQPKEVVEAAFKEVIKPAVQQVVKPAVSEVKRSVTEEVQKPVVHLNGRFYGGNVAIEMGHIQDEEVTKPAAKEVKRSINEEVQKPDATGCYGNVATEKRRLQPKEIVEPAVQQVIKPAAKEVKRSITEELQKLMANVNSRCKSNVATEMKHVKEMAKPFMEESVRPIVREYERPITKQVQKPAININGRCNGNVVTETRVVDKKEVTETKAIDKKEEKKLVNTRTANGEERTDMLVMGMKTKNNIAEYELIMFVKGLLAACHPNLMHIDIVMMKIRQFMPQNAFANDESVLYKIKELPFLKVIQEKFIAIVVPHSGK</sequence>
<dbReference type="AlphaFoldDB" id="A0A811LJ97"/>
<evidence type="ECO:0000313" key="2">
    <source>
        <dbReference type="Proteomes" id="UP000614601"/>
    </source>
</evidence>
<proteinExistence type="predicted"/>
<name>A0A811LJ97_9BILA</name>
<dbReference type="OrthoDB" id="10677234at2759"/>
<evidence type="ECO:0000313" key="1">
    <source>
        <dbReference type="EMBL" id="CAD5228206.1"/>
    </source>
</evidence>
<reference evidence="1" key="1">
    <citation type="submission" date="2020-09" db="EMBL/GenBank/DDBJ databases">
        <authorList>
            <person name="Kikuchi T."/>
        </authorList>
    </citation>
    <scope>NUCLEOTIDE SEQUENCE</scope>
    <source>
        <strain evidence="1">SH1</strain>
    </source>
</reference>
<dbReference type="Gene3D" id="1.25.40.180">
    <property type="match status" value="1"/>
</dbReference>
<keyword evidence="2" id="KW-1185">Reference proteome</keyword>
<gene>
    <name evidence="1" type="ORF">BOKJ2_LOCUS12562</name>
</gene>